<reference evidence="7" key="1">
    <citation type="submission" date="2017-01" db="EMBL/GenBank/DDBJ databases">
        <title>Comparative genomics of anhydrobiosis in the tardigrade Hypsibius dujardini.</title>
        <authorList>
            <person name="Yoshida Y."/>
            <person name="Koutsovoulos G."/>
            <person name="Laetsch D."/>
            <person name="Stevens L."/>
            <person name="Kumar S."/>
            <person name="Horikawa D."/>
            <person name="Ishino K."/>
            <person name="Komine S."/>
            <person name="Tomita M."/>
            <person name="Blaxter M."/>
            <person name="Arakawa K."/>
        </authorList>
    </citation>
    <scope>NUCLEOTIDE SEQUENCE [LARGE SCALE GENOMIC DNA]</scope>
    <source>
        <strain evidence="7">Z151</strain>
    </source>
</reference>
<evidence type="ECO:0000256" key="2">
    <source>
        <dbReference type="ARBA" id="ARBA00022448"/>
    </source>
</evidence>
<dbReference type="AlphaFoldDB" id="A0A9X6NC54"/>
<feature type="compositionally biased region" description="Basic and acidic residues" evidence="5">
    <location>
        <begin position="10"/>
        <end position="28"/>
    </location>
</feature>
<dbReference type="Pfam" id="PF01990">
    <property type="entry name" value="ATP-synt_F"/>
    <property type="match status" value="1"/>
</dbReference>
<dbReference type="PANTHER" id="PTHR13861:SF2">
    <property type="entry name" value="V-TYPE PROTON ATPASE SUBUNIT F"/>
    <property type="match status" value="1"/>
</dbReference>
<comment type="caution">
    <text evidence="6">The sequence shown here is derived from an EMBL/GenBank/DDBJ whole genome shotgun (WGS) entry which is preliminary data.</text>
</comment>
<dbReference type="Proteomes" id="UP000192578">
    <property type="component" value="Unassembled WGS sequence"/>
</dbReference>
<organism evidence="6 7">
    <name type="scientific">Hypsibius exemplaris</name>
    <name type="common">Freshwater tardigrade</name>
    <dbReference type="NCBI Taxonomy" id="2072580"/>
    <lineage>
        <taxon>Eukaryota</taxon>
        <taxon>Metazoa</taxon>
        <taxon>Ecdysozoa</taxon>
        <taxon>Tardigrada</taxon>
        <taxon>Eutardigrada</taxon>
        <taxon>Parachela</taxon>
        <taxon>Hypsibioidea</taxon>
        <taxon>Hypsibiidae</taxon>
        <taxon>Hypsibius</taxon>
    </lineage>
</organism>
<keyword evidence="4" id="KW-0406">Ion transport</keyword>
<proteinExistence type="inferred from homology"/>
<evidence type="ECO:0000256" key="5">
    <source>
        <dbReference type="SAM" id="MobiDB-lite"/>
    </source>
</evidence>
<name>A0A9X6NC54_HYPEX</name>
<evidence type="ECO:0000313" key="7">
    <source>
        <dbReference type="Proteomes" id="UP000192578"/>
    </source>
</evidence>
<keyword evidence="3" id="KW-0375">Hydrogen ion transport</keyword>
<protein>
    <submittedName>
        <fullName evidence="6">Uncharacterized protein</fullName>
    </submittedName>
</protein>
<dbReference type="InterPro" id="IPR036906">
    <property type="entry name" value="ATPase_V1_fsu_sf"/>
</dbReference>
<dbReference type="EMBL" id="MTYJ01000180">
    <property type="protein sequence ID" value="OWA50026.1"/>
    <property type="molecule type" value="Genomic_DNA"/>
</dbReference>
<dbReference type="SUPFAM" id="SSF159468">
    <property type="entry name" value="AtpF-like"/>
    <property type="match status" value="1"/>
</dbReference>
<feature type="region of interest" description="Disordered" evidence="5">
    <location>
        <begin position="1"/>
        <end position="37"/>
    </location>
</feature>
<comment type="similarity">
    <text evidence="1">Belongs to the V-ATPase F subunit family.</text>
</comment>
<keyword evidence="7" id="KW-1185">Reference proteome</keyword>
<evidence type="ECO:0000256" key="4">
    <source>
        <dbReference type="ARBA" id="ARBA00023065"/>
    </source>
</evidence>
<dbReference type="Gene3D" id="3.40.50.10580">
    <property type="entry name" value="ATPase, V1 complex, subunit F"/>
    <property type="match status" value="1"/>
</dbReference>
<dbReference type="PANTHER" id="PTHR13861">
    <property type="entry name" value="VACUOLAR ATP SYNTHASE SUBUNIT F"/>
    <property type="match status" value="1"/>
</dbReference>
<gene>
    <name evidence="6" type="ORF">BV898_14557</name>
</gene>
<evidence type="ECO:0000313" key="6">
    <source>
        <dbReference type="EMBL" id="OWA50026.1"/>
    </source>
</evidence>
<dbReference type="InterPro" id="IPR008218">
    <property type="entry name" value="ATPase_V1-cplx_f_g_su"/>
</dbReference>
<evidence type="ECO:0000256" key="1">
    <source>
        <dbReference type="ARBA" id="ARBA00010148"/>
    </source>
</evidence>
<dbReference type="GO" id="GO:0046961">
    <property type="term" value="F:proton-transporting ATPase activity, rotational mechanism"/>
    <property type="evidence" value="ECO:0007669"/>
    <property type="project" value="InterPro"/>
</dbReference>
<dbReference type="GO" id="GO:0016020">
    <property type="term" value="C:membrane"/>
    <property type="evidence" value="ECO:0007669"/>
    <property type="project" value="TreeGrafter"/>
</dbReference>
<sequence>MAAASEESLGAEKKGMRMRRGKDADKRYQSGARASAHDVKDHGLEIMDKLGGITISMGALASNKNARNVMGFIADESTCAGFALVGALETGAPPGTAAAEATEAAGRKGRKTTVHVHTADGEAHPVAKSSIGRRNFFVVTRDTSQEELERAFKTLSRRSDIAVLAINGELVERLQVLIGRHDAKAALPIIVPIPIDDDPYKCIEDRSLQRPKNFGFLNLSDPLQLFQQVEHEFEHDLYHFHSHDIDKHAHAAHHAHQGHY</sequence>
<evidence type="ECO:0000256" key="3">
    <source>
        <dbReference type="ARBA" id="ARBA00022781"/>
    </source>
</evidence>
<keyword evidence="2" id="KW-0813">Transport</keyword>
<accession>A0A9X6NC54</accession>